<feature type="repeat" description="PPR" evidence="3">
    <location>
        <begin position="314"/>
        <end position="348"/>
    </location>
</feature>
<dbReference type="Proteomes" id="UP000326396">
    <property type="component" value="Linkage Group LG1"/>
</dbReference>
<keyword evidence="7" id="KW-1185">Reference proteome</keyword>
<gene>
    <name evidence="6" type="ORF">E3N88_00222</name>
    <name evidence="5" type="ORF">E3N88_45224</name>
</gene>
<dbReference type="InterPro" id="IPR002885">
    <property type="entry name" value="PPR_rpt"/>
</dbReference>
<evidence type="ECO:0000313" key="7">
    <source>
        <dbReference type="Proteomes" id="UP000326396"/>
    </source>
</evidence>
<dbReference type="FunFam" id="1.25.40.10:FF:000475">
    <property type="entry name" value="Pentatricopeptide repeat-containing protein At5g40410, mitochondrial"/>
    <property type="match status" value="1"/>
</dbReference>
<dbReference type="Gene3D" id="1.25.40.10">
    <property type="entry name" value="Tetratricopeptide repeat domain"/>
    <property type="match status" value="4"/>
</dbReference>
<dbReference type="PROSITE" id="PS51375">
    <property type="entry name" value="PPR"/>
    <property type="match status" value="3"/>
</dbReference>
<accession>A0A5N6PZ81</accession>
<dbReference type="Pfam" id="PF20431">
    <property type="entry name" value="E_motif"/>
    <property type="match status" value="1"/>
</dbReference>
<dbReference type="PANTHER" id="PTHR47926">
    <property type="entry name" value="PENTATRICOPEPTIDE REPEAT-CONTAINING PROTEIN"/>
    <property type="match status" value="1"/>
</dbReference>
<protein>
    <recommendedName>
        <fullName evidence="4">DYW domain-containing protein</fullName>
    </recommendedName>
</protein>
<dbReference type="Pfam" id="PF13041">
    <property type="entry name" value="PPR_2"/>
    <property type="match status" value="2"/>
</dbReference>
<dbReference type="GO" id="GO:0008270">
    <property type="term" value="F:zinc ion binding"/>
    <property type="evidence" value="ECO:0007669"/>
    <property type="project" value="InterPro"/>
</dbReference>
<dbReference type="Pfam" id="PF01535">
    <property type="entry name" value="PPR"/>
    <property type="match status" value="4"/>
</dbReference>
<dbReference type="OrthoDB" id="185373at2759"/>
<feature type="repeat" description="PPR" evidence="3">
    <location>
        <begin position="283"/>
        <end position="313"/>
    </location>
</feature>
<reference evidence="6 7" key="1">
    <citation type="submission" date="2019-05" db="EMBL/GenBank/DDBJ databases">
        <title>Mikania micrantha, genome provides insights into the molecular mechanism of rapid growth.</title>
        <authorList>
            <person name="Liu B."/>
        </authorList>
    </citation>
    <scope>NUCLEOTIDE SEQUENCE [LARGE SCALE GENOMIC DNA]</scope>
    <source>
        <strain evidence="6">NLD-2019</strain>
        <tissue evidence="6">Leaf</tissue>
    </source>
</reference>
<feature type="domain" description="DYW" evidence="4">
    <location>
        <begin position="529"/>
        <end position="621"/>
    </location>
</feature>
<name>A0A5N6PZ81_9ASTR</name>
<proteinExistence type="inferred from homology"/>
<dbReference type="NCBIfam" id="TIGR00756">
    <property type="entry name" value="PPR"/>
    <property type="match status" value="2"/>
</dbReference>
<comment type="caution">
    <text evidence="6">The sequence shown here is derived from an EMBL/GenBank/DDBJ whole genome shotgun (WGS) entry which is preliminary data.</text>
</comment>
<keyword evidence="2" id="KW-0677">Repeat</keyword>
<dbReference type="InterPro" id="IPR046960">
    <property type="entry name" value="PPR_At4g14850-like_plant"/>
</dbReference>
<dbReference type="GO" id="GO:0003723">
    <property type="term" value="F:RNA binding"/>
    <property type="evidence" value="ECO:0007669"/>
    <property type="project" value="InterPro"/>
</dbReference>
<feature type="repeat" description="PPR" evidence="3">
    <location>
        <begin position="213"/>
        <end position="247"/>
    </location>
</feature>
<evidence type="ECO:0000259" key="4">
    <source>
        <dbReference type="Pfam" id="PF14432"/>
    </source>
</evidence>
<evidence type="ECO:0000313" key="5">
    <source>
        <dbReference type="EMBL" id="KAC9819656.1"/>
    </source>
</evidence>
<evidence type="ECO:0000256" key="1">
    <source>
        <dbReference type="ARBA" id="ARBA00006643"/>
    </source>
</evidence>
<dbReference type="InterPro" id="IPR011990">
    <property type="entry name" value="TPR-like_helical_dom_sf"/>
</dbReference>
<dbReference type="FunFam" id="1.25.40.10:FF:000407">
    <property type="entry name" value="Putative pentatricopeptide repeat-containing protein"/>
    <property type="match status" value="1"/>
</dbReference>
<dbReference type="InterPro" id="IPR032867">
    <property type="entry name" value="DYW_dom"/>
</dbReference>
<dbReference type="GO" id="GO:0009451">
    <property type="term" value="P:RNA modification"/>
    <property type="evidence" value="ECO:0007669"/>
    <property type="project" value="InterPro"/>
</dbReference>
<evidence type="ECO:0000256" key="2">
    <source>
        <dbReference type="ARBA" id="ARBA00022737"/>
    </source>
</evidence>
<organism evidence="6 7">
    <name type="scientific">Mikania micrantha</name>
    <name type="common">bitter vine</name>
    <dbReference type="NCBI Taxonomy" id="192012"/>
    <lineage>
        <taxon>Eukaryota</taxon>
        <taxon>Viridiplantae</taxon>
        <taxon>Streptophyta</taxon>
        <taxon>Embryophyta</taxon>
        <taxon>Tracheophyta</taxon>
        <taxon>Spermatophyta</taxon>
        <taxon>Magnoliopsida</taxon>
        <taxon>eudicotyledons</taxon>
        <taxon>Gunneridae</taxon>
        <taxon>Pentapetalae</taxon>
        <taxon>asterids</taxon>
        <taxon>campanulids</taxon>
        <taxon>Asterales</taxon>
        <taxon>Asteraceae</taxon>
        <taxon>Asteroideae</taxon>
        <taxon>Heliantheae alliance</taxon>
        <taxon>Eupatorieae</taxon>
        <taxon>Mikania</taxon>
    </lineage>
</organism>
<dbReference type="Pfam" id="PF14432">
    <property type="entry name" value="DYW_deaminase"/>
    <property type="match status" value="1"/>
</dbReference>
<evidence type="ECO:0000256" key="3">
    <source>
        <dbReference type="PROSITE-ProRule" id="PRU00708"/>
    </source>
</evidence>
<dbReference type="EMBL" id="SZYD01000001">
    <property type="protein sequence ID" value="KAD7477086.1"/>
    <property type="molecule type" value="Genomic_DNA"/>
</dbReference>
<dbReference type="PANTHER" id="PTHR47926:SF533">
    <property type="entry name" value="DYW DOMAIN-CONTAINING PROTEIN"/>
    <property type="match status" value="1"/>
</dbReference>
<dbReference type="EMBL" id="SZYD01002200">
    <property type="protein sequence ID" value="KAC9819656.1"/>
    <property type="molecule type" value="Genomic_DNA"/>
</dbReference>
<dbReference type="InterPro" id="IPR046848">
    <property type="entry name" value="E_motif"/>
</dbReference>
<evidence type="ECO:0000313" key="6">
    <source>
        <dbReference type="EMBL" id="KAD7477086.1"/>
    </source>
</evidence>
<comment type="similarity">
    <text evidence="1">Belongs to the PPR family. PCMP-H subfamily.</text>
</comment>
<sequence length="621" mass="70037">MVSTTSCPGSLFKFIALRHKLNFQTQFLHNLSDPSRLFESRCRQDNFNNSSLLESVIWSISLCSSIPICRLIHSRVVKCLNYNDWFVGDRLVSLYARLGFISDAHNLFDEIPDRDLVSWNSFISVFSKMGEVGLSLNAFYRMRHEDAMNPNEITLISLISGCGIVEGGYVHGFAVKNGLLSERKVLNSFINMYGKYGSLNAASRLFQMIKLPNLVSWNSIIKIHVQNGLLEKGILYFNIMRRVEIYPDQATIVTVLQGCADIGVGKIVDAFHGYILCSGLDKSVPTMTALLNVYAKSGRLTASREIFREMREPDMIAWTAMLAAYAIHGYGRHAVDHFNFMVQKGFEPDHVTFTHLLSACSHSGLVNEGKELFKTMYSAYKVKPRLDHYSCMVDLYGRSGCLKDARVLIDSMPMEPNSGVWGALLNGCKVYGDIELGEEVAGKLITLNPSDPRNYIMLSSIYSKSGRWAEFSKVRSLMKDQGLVKTAGCSFIEHDHKIHRFLVSDQAHPDIERIHAKLNDLMNKIGEAGYVANTEFVLHDVDEDVKGDLVRLHSEKLAIAFGLLMYSDNVPLIITKNLRICGDCHNMAKFVSRVENRVIIIRDTKRFHHFADGLCSCGDYW</sequence>
<dbReference type="AlphaFoldDB" id="A0A5N6PZ81"/>